<keyword evidence="2" id="KW-1185">Reference proteome</keyword>
<reference evidence="1" key="2">
    <citation type="journal article" date="2023" name="IMA Fungus">
        <title>Comparative genomic study of the Penicillium genus elucidates a diverse pangenome and 15 lateral gene transfer events.</title>
        <authorList>
            <person name="Petersen C."/>
            <person name="Sorensen T."/>
            <person name="Nielsen M.R."/>
            <person name="Sondergaard T.E."/>
            <person name="Sorensen J.L."/>
            <person name="Fitzpatrick D.A."/>
            <person name="Frisvad J.C."/>
            <person name="Nielsen K.L."/>
        </authorList>
    </citation>
    <scope>NUCLEOTIDE SEQUENCE</scope>
    <source>
        <strain evidence="1">IBT 21472</strain>
    </source>
</reference>
<gene>
    <name evidence="1" type="ORF">N7476_001101</name>
</gene>
<sequence length="59" mass="6744">MDGFFDAGMILYAFQGIDADRERGDKPEKRLFNWNGECCVGKNDCIRLWGEEQGLALNE</sequence>
<name>A0A9W9QFI0_9EURO</name>
<protein>
    <submittedName>
        <fullName evidence="1">Uncharacterized protein</fullName>
    </submittedName>
</protein>
<evidence type="ECO:0000313" key="2">
    <source>
        <dbReference type="Proteomes" id="UP001147746"/>
    </source>
</evidence>
<reference evidence="1" key="1">
    <citation type="submission" date="2022-12" db="EMBL/GenBank/DDBJ databases">
        <authorList>
            <person name="Petersen C."/>
        </authorList>
    </citation>
    <scope>NUCLEOTIDE SEQUENCE</scope>
    <source>
        <strain evidence="1">IBT 21472</strain>
    </source>
</reference>
<evidence type="ECO:0000313" key="1">
    <source>
        <dbReference type="EMBL" id="KAJ5331318.1"/>
    </source>
</evidence>
<organism evidence="1 2">
    <name type="scientific">Penicillium atrosanguineum</name>
    <dbReference type="NCBI Taxonomy" id="1132637"/>
    <lineage>
        <taxon>Eukaryota</taxon>
        <taxon>Fungi</taxon>
        <taxon>Dikarya</taxon>
        <taxon>Ascomycota</taxon>
        <taxon>Pezizomycotina</taxon>
        <taxon>Eurotiomycetes</taxon>
        <taxon>Eurotiomycetidae</taxon>
        <taxon>Eurotiales</taxon>
        <taxon>Aspergillaceae</taxon>
        <taxon>Penicillium</taxon>
    </lineage>
</organism>
<dbReference type="AlphaFoldDB" id="A0A9W9QFI0"/>
<accession>A0A9W9QFI0</accession>
<proteinExistence type="predicted"/>
<dbReference type="EMBL" id="JAPZBO010000001">
    <property type="protein sequence ID" value="KAJ5331318.1"/>
    <property type="molecule type" value="Genomic_DNA"/>
</dbReference>
<dbReference type="Proteomes" id="UP001147746">
    <property type="component" value="Unassembled WGS sequence"/>
</dbReference>
<comment type="caution">
    <text evidence="1">The sequence shown here is derived from an EMBL/GenBank/DDBJ whole genome shotgun (WGS) entry which is preliminary data.</text>
</comment>